<dbReference type="Proteomes" id="UP000276133">
    <property type="component" value="Unassembled WGS sequence"/>
</dbReference>
<evidence type="ECO:0000313" key="2">
    <source>
        <dbReference type="Proteomes" id="UP000276133"/>
    </source>
</evidence>
<organism evidence="1 2">
    <name type="scientific">Brachionus plicatilis</name>
    <name type="common">Marine rotifer</name>
    <name type="synonym">Brachionus muelleri</name>
    <dbReference type="NCBI Taxonomy" id="10195"/>
    <lineage>
        <taxon>Eukaryota</taxon>
        <taxon>Metazoa</taxon>
        <taxon>Spiralia</taxon>
        <taxon>Gnathifera</taxon>
        <taxon>Rotifera</taxon>
        <taxon>Eurotatoria</taxon>
        <taxon>Monogononta</taxon>
        <taxon>Pseudotrocha</taxon>
        <taxon>Ploima</taxon>
        <taxon>Brachionidae</taxon>
        <taxon>Brachionus</taxon>
    </lineage>
</organism>
<proteinExistence type="predicted"/>
<comment type="caution">
    <text evidence="1">The sequence shown here is derived from an EMBL/GenBank/DDBJ whole genome shotgun (WGS) entry which is preliminary data.</text>
</comment>
<evidence type="ECO:0000313" key="1">
    <source>
        <dbReference type="EMBL" id="RNA35577.1"/>
    </source>
</evidence>
<dbReference type="EMBL" id="REGN01001311">
    <property type="protein sequence ID" value="RNA35577.1"/>
    <property type="molecule type" value="Genomic_DNA"/>
</dbReference>
<gene>
    <name evidence="1" type="ORF">BpHYR1_024020</name>
</gene>
<name>A0A3M7SIY1_BRAPC</name>
<dbReference type="OrthoDB" id="10564701at2759"/>
<accession>A0A3M7SIY1</accession>
<keyword evidence="2" id="KW-1185">Reference proteome</keyword>
<dbReference type="AlphaFoldDB" id="A0A3M7SIY1"/>
<sequence>MNFANGKKICLNDLKKFCHNQPEYSSIDVLINGKARYLVNVPADGWCLLYSFIASYNAGPGPKVSISDLCMAILRQFQLKCQTKSLPYEFLSLDEDCESLITSQNESIEEIFKFFLIRYLKDKYFETFVLDYLPQLIADYFECNITIQTFTSGALNLFNEFKSEGGNQRNVEILFCPDLSHFMALSVSDKISQNCQSETFEINLNNQFYKQIFSYYDKNLRLLNKTVEYYKVSYRLESKMYAYELRKHRLIEQFQIYVFERDELKARYEEKFSNNLDDFVKNCVVYSKEIKKIQNFINYLLEYFSLDAKVASFLALLLKLGSLKGMYAQIQLVLRLSQRCYLVKIPNFGVLVDRLPVRIKIIIHTLDNKEFLFCFLDSLSQVLDPDLDLIGPKATLDELDKTDNFSKNFSQLTLN</sequence>
<reference evidence="1 2" key="1">
    <citation type="journal article" date="2018" name="Sci. Rep.">
        <title>Genomic signatures of local adaptation to the degree of environmental predictability in rotifers.</title>
        <authorList>
            <person name="Franch-Gras L."/>
            <person name="Hahn C."/>
            <person name="Garcia-Roger E.M."/>
            <person name="Carmona M.J."/>
            <person name="Serra M."/>
            <person name="Gomez A."/>
        </authorList>
    </citation>
    <scope>NUCLEOTIDE SEQUENCE [LARGE SCALE GENOMIC DNA]</scope>
    <source>
        <strain evidence="1">HYR1</strain>
    </source>
</reference>
<protein>
    <submittedName>
        <fullName evidence="1">Uncharacterized protein</fullName>
    </submittedName>
</protein>